<dbReference type="Gene3D" id="3.40.430.10">
    <property type="entry name" value="Dihydrofolate Reductase, subunit A"/>
    <property type="match status" value="1"/>
</dbReference>
<dbReference type="PANTHER" id="PTHR48069:SF3">
    <property type="entry name" value="DIHYDROFOLATE REDUCTASE"/>
    <property type="match status" value="1"/>
</dbReference>
<evidence type="ECO:0000313" key="11">
    <source>
        <dbReference type="Proteomes" id="UP000256869"/>
    </source>
</evidence>
<evidence type="ECO:0000256" key="7">
    <source>
        <dbReference type="ARBA" id="ARBA00025067"/>
    </source>
</evidence>
<dbReference type="InterPro" id="IPR024072">
    <property type="entry name" value="DHFR-like_dom_sf"/>
</dbReference>
<dbReference type="GO" id="GO:0046452">
    <property type="term" value="P:dihydrofolate metabolic process"/>
    <property type="evidence" value="ECO:0007669"/>
    <property type="project" value="TreeGrafter"/>
</dbReference>
<evidence type="ECO:0000256" key="8">
    <source>
        <dbReference type="PIRNR" id="PIRNR000194"/>
    </source>
</evidence>
<dbReference type="OrthoDB" id="9804315at2"/>
<protein>
    <recommendedName>
        <fullName evidence="3 8">Dihydrofolate reductase</fullName>
        <ecNumber evidence="3 8">1.5.1.3</ecNumber>
    </recommendedName>
</protein>
<evidence type="ECO:0000313" key="10">
    <source>
        <dbReference type="EMBL" id="RED60269.1"/>
    </source>
</evidence>
<keyword evidence="11" id="KW-1185">Reference proteome</keyword>
<dbReference type="AlphaFoldDB" id="A0A3D9IFE2"/>
<comment type="similarity">
    <text evidence="2 8">Belongs to the dihydrofolate reductase family.</text>
</comment>
<comment type="pathway">
    <text evidence="1 8">Cofactor biosynthesis; tetrahydrofolate biosynthesis; 5,6,7,8-tetrahydrofolate from 7,8-dihydrofolate: step 1/1.</text>
</comment>
<dbReference type="Proteomes" id="UP000256869">
    <property type="component" value="Unassembled WGS sequence"/>
</dbReference>
<dbReference type="EMBL" id="QRDY01000006">
    <property type="protein sequence ID" value="RED60269.1"/>
    <property type="molecule type" value="Genomic_DNA"/>
</dbReference>
<dbReference type="PRINTS" id="PR00070">
    <property type="entry name" value="DHFR"/>
</dbReference>
<dbReference type="PROSITE" id="PS51330">
    <property type="entry name" value="DHFR_2"/>
    <property type="match status" value="1"/>
</dbReference>
<evidence type="ECO:0000256" key="4">
    <source>
        <dbReference type="ARBA" id="ARBA00022563"/>
    </source>
</evidence>
<dbReference type="CDD" id="cd00209">
    <property type="entry name" value="DHFR"/>
    <property type="match status" value="1"/>
</dbReference>
<comment type="catalytic activity">
    <reaction evidence="8">
        <text>(6S)-5,6,7,8-tetrahydrofolate + NADP(+) = 7,8-dihydrofolate + NADPH + H(+)</text>
        <dbReference type="Rhea" id="RHEA:15009"/>
        <dbReference type="ChEBI" id="CHEBI:15378"/>
        <dbReference type="ChEBI" id="CHEBI:57451"/>
        <dbReference type="ChEBI" id="CHEBI:57453"/>
        <dbReference type="ChEBI" id="CHEBI:57783"/>
        <dbReference type="ChEBI" id="CHEBI:58349"/>
        <dbReference type="EC" id="1.5.1.3"/>
    </reaction>
</comment>
<evidence type="ECO:0000256" key="1">
    <source>
        <dbReference type="ARBA" id="ARBA00004903"/>
    </source>
</evidence>
<dbReference type="PANTHER" id="PTHR48069">
    <property type="entry name" value="DIHYDROFOLATE REDUCTASE"/>
    <property type="match status" value="1"/>
</dbReference>
<comment type="caution">
    <text evidence="10">The sequence shown here is derived from an EMBL/GenBank/DDBJ whole genome shotgun (WGS) entry which is preliminary data.</text>
</comment>
<evidence type="ECO:0000256" key="3">
    <source>
        <dbReference type="ARBA" id="ARBA00012856"/>
    </source>
</evidence>
<feature type="domain" description="DHFR" evidence="9">
    <location>
        <begin position="2"/>
        <end position="159"/>
    </location>
</feature>
<dbReference type="RefSeq" id="WP_115992990.1">
    <property type="nucleotide sequence ID" value="NZ_QRDY01000006.1"/>
</dbReference>
<dbReference type="SUPFAM" id="SSF53597">
    <property type="entry name" value="Dihydrofolate reductase-like"/>
    <property type="match status" value="1"/>
</dbReference>
<dbReference type="FunFam" id="3.40.430.10:FF:000001">
    <property type="entry name" value="Dihydrofolate reductase"/>
    <property type="match status" value="1"/>
</dbReference>
<evidence type="ECO:0000259" key="9">
    <source>
        <dbReference type="PROSITE" id="PS51330"/>
    </source>
</evidence>
<reference evidence="10 11" key="1">
    <citation type="submission" date="2018-07" db="EMBL/GenBank/DDBJ databases">
        <title>Genomic Encyclopedia of Type Strains, Phase III (KMG-III): the genomes of soil and plant-associated and newly described type strains.</title>
        <authorList>
            <person name="Whitman W."/>
        </authorList>
    </citation>
    <scope>NUCLEOTIDE SEQUENCE [LARGE SCALE GENOMIC DNA]</scope>
    <source>
        <strain evidence="10 11">CECT 8236</strain>
    </source>
</reference>
<evidence type="ECO:0000256" key="5">
    <source>
        <dbReference type="ARBA" id="ARBA00022857"/>
    </source>
</evidence>
<accession>A0A3D9IFE2</accession>
<proteinExistence type="inferred from homology"/>
<dbReference type="InterPro" id="IPR012259">
    <property type="entry name" value="DHFR"/>
</dbReference>
<name>A0A3D9IFE2_9BACL</name>
<dbReference type="InterPro" id="IPR001796">
    <property type="entry name" value="DHFR_dom"/>
</dbReference>
<keyword evidence="6 8" id="KW-0560">Oxidoreductase</keyword>
<keyword evidence="5 8" id="KW-0521">NADP</keyword>
<dbReference type="Pfam" id="PF00186">
    <property type="entry name" value="DHFR_1"/>
    <property type="match status" value="1"/>
</dbReference>
<evidence type="ECO:0000256" key="6">
    <source>
        <dbReference type="ARBA" id="ARBA00023002"/>
    </source>
</evidence>
<keyword evidence="4 8" id="KW-0554">One-carbon metabolism</keyword>
<gene>
    <name evidence="10" type="ORF">DFP95_10658</name>
</gene>
<dbReference type="UniPathway" id="UPA00077">
    <property type="reaction ID" value="UER00158"/>
</dbReference>
<dbReference type="GO" id="GO:0046655">
    <property type="term" value="P:folic acid metabolic process"/>
    <property type="evidence" value="ECO:0007669"/>
    <property type="project" value="TreeGrafter"/>
</dbReference>
<dbReference type="GO" id="GO:0046654">
    <property type="term" value="P:tetrahydrofolate biosynthetic process"/>
    <property type="evidence" value="ECO:0007669"/>
    <property type="project" value="UniProtKB-UniPathway"/>
</dbReference>
<dbReference type="GO" id="GO:0006730">
    <property type="term" value="P:one-carbon metabolic process"/>
    <property type="evidence" value="ECO:0007669"/>
    <property type="project" value="UniProtKB-KW"/>
</dbReference>
<dbReference type="GO" id="GO:0070401">
    <property type="term" value="F:NADP+ binding"/>
    <property type="evidence" value="ECO:0007669"/>
    <property type="project" value="UniProtKB-ARBA"/>
</dbReference>
<dbReference type="PIRSF" id="PIRSF000194">
    <property type="entry name" value="DHFR"/>
    <property type="match status" value="1"/>
</dbReference>
<sequence>MTVTLIAAVASNGVIGADNKLIWRLPADMKYFVKQTLGKPVLMGRKTYESLGRPLKDRTNVIMSRSLSKAPEGCILVRTIPEALSMFADEQLMVIGGAEIYAQMLESADRMLLTEIGQPFEGDSYFPSFNRDEWDLVSREAGVQDDKNLLPYAFCVYERVLVK</sequence>
<dbReference type="GO" id="GO:0004146">
    <property type="term" value="F:dihydrofolate reductase activity"/>
    <property type="evidence" value="ECO:0007669"/>
    <property type="project" value="UniProtKB-EC"/>
</dbReference>
<evidence type="ECO:0000256" key="2">
    <source>
        <dbReference type="ARBA" id="ARBA00009539"/>
    </source>
</evidence>
<comment type="function">
    <text evidence="7 8">Key enzyme in folate metabolism. Catalyzes an essential reaction for de novo glycine and purine synthesis, and for DNA precursor synthesis.</text>
</comment>
<organism evidence="10 11">
    <name type="scientific">Cohnella lupini</name>
    <dbReference type="NCBI Taxonomy" id="1294267"/>
    <lineage>
        <taxon>Bacteria</taxon>
        <taxon>Bacillati</taxon>
        <taxon>Bacillota</taxon>
        <taxon>Bacilli</taxon>
        <taxon>Bacillales</taxon>
        <taxon>Paenibacillaceae</taxon>
        <taxon>Cohnella</taxon>
    </lineage>
</organism>
<dbReference type="EC" id="1.5.1.3" evidence="3 8"/>
<dbReference type="GO" id="GO:0005829">
    <property type="term" value="C:cytosol"/>
    <property type="evidence" value="ECO:0007669"/>
    <property type="project" value="TreeGrafter"/>
</dbReference>